<dbReference type="OrthoDB" id="9806398at2"/>
<dbReference type="AlphaFoldDB" id="A0A434AZ44"/>
<comment type="caution">
    <text evidence="3">The sequence shown here is derived from an EMBL/GenBank/DDBJ whole genome shotgun (WGS) entry which is preliminary data.</text>
</comment>
<proteinExistence type="predicted"/>
<dbReference type="InterPro" id="IPR007329">
    <property type="entry name" value="FMN-bd"/>
</dbReference>
<protein>
    <submittedName>
        <fullName evidence="3">FMN-binding protein</fullName>
    </submittedName>
</protein>
<evidence type="ECO:0000313" key="3">
    <source>
        <dbReference type="EMBL" id="RUT79891.1"/>
    </source>
</evidence>
<dbReference type="InterPro" id="IPR017896">
    <property type="entry name" value="4Fe4S_Fe-S-bd"/>
</dbReference>
<keyword evidence="1" id="KW-0472">Membrane</keyword>
<gene>
    <name evidence="3" type="ORF">DLK05_00620</name>
</gene>
<keyword evidence="1" id="KW-0812">Transmembrane</keyword>
<dbReference type="Proteomes" id="UP000282985">
    <property type="component" value="Unassembled WGS sequence"/>
</dbReference>
<dbReference type="GO" id="GO:0010181">
    <property type="term" value="F:FMN binding"/>
    <property type="evidence" value="ECO:0007669"/>
    <property type="project" value="InterPro"/>
</dbReference>
<evidence type="ECO:0000259" key="2">
    <source>
        <dbReference type="SMART" id="SM00900"/>
    </source>
</evidence>
<feature type="transmembrane region" description="Helical" evidence="1">
    <location>
        <begin position="204"/>
        <end position="222"/>
    </location>
</feature>
<accession>A0A434AZ44</accession>
<keyword evidence="4" id="KW-1185">Reference proteome</keyword>
<feature type="transmembrane region" description="Helical" evidence="1">
    <location>
        <begin position="177"/>
        <end position="197"/>
    </location>
</feature>
<reference evidence="3 4" key="1">
    <citation type="submission" date="2018-11" db="EMBL/GenBank/DDBJ databases">
        <title>Parancylomarina longa gen. nov., sp. nov., isolated from sediments of southern Okinawa.</title>
        <authorList>
            <person name="Fu T."/>
        </authorList>
    </citation>
    <scope>NUCLEOTIDE SEQUENCE [LARGE SCALE GENOMIC DNA]</scope>
    <source>
        <strain evidence="3 4">T3-2 S1-C</strain>
    </source>
</reference>
<evidence type="ECO:0000256" key="1">
    <source>
        <dbReference type="SAM" id="Phobius"/>
    </source>
</evidence>
<dbReference type="Pfam" id="PF12801">
    <property type="entry name" value="Fer4_5"/>
    <property type="match status" value="2"/>
</dbReference>
<feature type="transmembrane region" description="Helical" evidence="1">
    <location>
        <begin position="242"/>
        <end position="259"/>
    </location>
</feature>
<evidence type="ECO:0000313" key="4">
    <source>
        <dbReference type="Proteomes" id="UP000282985"/>
    </source>
</evidence>
<keyword evidence="1" id="KW-1133">Transmembrane helix</keyword>
<dbReference type="GO" id="GO:0016020">
    <property type="term" value="C:membrane"/>
    <property type="evidence" value="ECO:0007669"/>
    <property type="project" value="InterPro"/>
</dbReference>
<organism evidence="3 4">
    <name type="scientific">Ancylomarina longa</name>
    <dbReference type="NCBI Taxonomy" id="2487017"/>
    <lineage>
        <taxon>Bacteria</taxon>
        <taxon>Pseudomonadati</taxon>
        <taxon>Bacteroidota</taxon>
        <taxon>Bacteroidia</taxon>
        <taxon>Marinilabiliales</taxon>
        <taxon>Marinifilaceae</taxon>
        <taxon>Ancylomarina</taxon>
    </lineage>
</organism>
<dbReference type="SMART" id="SM00900">
    <property type="entry name" value="FMN_bind"/>
    <property type="match status" value="1"/>
</dbReference>
<dbReference type="EMBL" id="RJJX01000001">
    <property type="protein sequence ID" value="RUT79891.1"/>
    <property type="molecule type" value="Genomic_DNA"/>
</dbReference>
<dbReference type="Pfam" id="PF04205">
    <property type="entry name" value="FMN_bind"/>
    <property type="match status" value="1"/>
</dbReference>
<dbReference type="RefSeq" id="WP_127342031.1">
    <property type="nucleotide sequence ID" value="NZ_RJJX01000001.1"/>
</dbReference>
<sequence>MPLNKFKKSLINGFALASLLVAFYIGQSSQKETDEFSKSQVFRERQIDKVCKKNGNIAAYSQNHLIGYVSIGNSQGYGGPMKVLLLSDTIGNTMDIELIQNSETHAYIEKLKNKRYFEQYPNKKVNDKYLIRSDISVVSGATVSSNAIALASREAAWNIAKNKFSLPLPDVGIRWEIGKYELIVVLIFILALIATQLKYKKLRYIVLFSSCLVIGFLLNASISLSHIGRLCLAYIPDIRHHFVWWILVFGNLLAIAVMGKNVYCNSICPFHAGQIFLNKISGVNFKIHPGLSKHLIQTPKYLLWLSLILILISKNPTISSYEPFAMFFSLEGMGIQWYILPAALIGSLFISDFFCHYFCPVGASFRFLIEKRNKLKHLIRKHHE</sequence>
<feature type="transmembrane region" description="Helical" evidence="1">
    <location>
        <begin position="338"/>
        <end position="369"/>
    </location>
</feature>
<feature type="transmembrane region" description="Helical" evidence="1">
    <location>
        <begin position="301"/>
        <end position="318"/>
    </location>
</feature>
<feature type="domain" description="FMN-binding" evidence="2">
    <location>
        <begin position="76"/>
        <end position="159"/>
    </location>
</feature>
<name>A0A434AZ44_9BACT</name>